<dbReference type="Proteomes" id="UP000516064">
    <property type="component" value="Segment"/>
</dbReference>
<dbReference type="PROSITE" id="PS51257">
    <property type="entry name" value="PROKAR_LIPOPROTEIN"/>
    <property type="match status" value="1"/>
</dbReference>
<evidence type="ECO:0000313" key="2">
    <source>
        <dbReference type="EMBL" id="QNO01093.1"/>
    </source>
</evidence>
<protein>
    <recommendedName>
        <fullName evidence="4">Lipoprotein</fullName>
    </recommendedName>
</protein>
<evidence type="ECO:0008006" key="4">
    <source>
        <dbReference type="Google" id="ProtNLM"/>
    </source>
</evidence>
<dbReference type="EMBL" id="MT758688">
    <property type="protein sequence ID" value="QNO01093.1"/>
    <property type="molecule type" value="Genomic_DNA"/>
</dbReference>
<proteinExistence type="predicted"/>
<accession>A0A7G9V487</accession>
<organism evidence="2 3">
    <name type="scientific">Mycobacterium phage CELFI</name>
    <dbReference type="NCBI Taxonomy" id="2769359"/>
    <lineage>
        <taxon>Viruses</taxon>
        <taxon>Duplodnaviria</taxon>
        <taxon>Heunggongvirae</taxon>
        <taxon>Uroviricota</taxon>
        <taxon>Caudoviricetes</taxon>
        <taxon>Vilmaviridae</taxon>
        <taxon>Lclasvirinae</taxon>
        <taxon>Faithunavirus</taxon>
        <taxon>Faithunavirus CELFI</taxon>
    </lineage>
</organism>
<evidence type="ECO:0000313" key="3">
    <source>
        <dbReference type="Proteomes" id="UP000516064"/>
    </source>
</evidence>
<feature type="region of interest" description="Disordered" evidence="1">
    <location>
        <begin position="23"/>
        <end position="42"/>
    </location>
</feature>
<name>A0A7G9V487_9CAUD</name>
<keyword evidence="3" id="KW-1185">Reference proteome</keyword>
<dbReference type="GeneID" id="63209330"/>
<evidence type="ECO:0000256" key="1">
    <source>
        <dbReference type="SAM" id="MobiDB-lite"/>
    </source>
</evidence>
<reference evidence="2 3" key="1">
    <citation type="submission" date="2020-07" db="EMBL/GenBank/DDBJ databases">
        <title>Tightening bonds in Latin-America through phage discovery.</title>
        <authorList>
            <person name="Payaslian F.P."/>
            <person name="Gradaschi V."/>
            <person name="Rondon Salazar L."/>
            <person name="Dieterle M.E."/>
            <person name="Urdaniz E."/>
            <person name="Di Paola M."/>
            <person name="Pena Carcamo J."/>
            <person name="Zon F."/>
            <person name="Allievi M.C."/>
            <person name="Sosa E."/>
            <person name="Fernandez Do Porto D."/>
            <person name="Loessner M.J."/>
            <person name="Sanchez Rivas C."/>
            <person name="Raya R."/>
            <person name="Reyes A."/>
            <person name="Piuri M."/>
        </authorList>
    </citation>
    <scope>NUCLEOTIDE SEQUENCE [LARGE SCALE GENOMIC DNA]</scope>
</reference>
<dbReference type="KEGG" id="vg:63209330"/>
<dbReference type="RefSeq" id="YP_010012781.1">
    <property type="nucleotide sequence ID" value="NC_053506.1"/>
</dbReference>
<sequence length="77" mass="7321">MSRNLKVLLAAFGTALAMTACQPSAENGVSTDSGTSTGDSGSGFVISPKGGIGIDLGGGIHLDPSTGGIGFGGLPLG</sequence>
<feature type="compositionally biased region" description="Low complexity" evidence="1">
    <location>
        <begin position="28"/>
        <end position="42"/>
    </location>
</feature>